<reference evidence="1 2" key="1">
    <citation type="submission" date="2019-02" db="EMBL/GenBank/DDBJ databases">
        <title>Genome sequencing of the rare red list fungi Bondarzewia mesenterica.</title>
        <authorList>
            <person name="Buettner E."/>
            <person name="Kellner H."/>
        </authorList>
    </citation>
    <scope>NUCLEOTIDE SEQUENCE [LARGE SCALE GENOMIC DNA]</scope>
    <source>
        <strain evidence="1 2">DSM 108281</strain>
    </source>
</reference>
<evidence type="ECO:0000313" key="1">
    <source>
        <dbReference type="EMBL" id="THH19150.1"/>
    </source>
</evidence>
<sequence length="167" mass="18283">MSVCVRLETRAPQTTSNLANLDVGIMGNSRLLAHAEACSTQQNQVYIYAPRRQIKPAIKHLYHACMYEFPTLLQFEDLRIDIRSMPVTPGISHSANLLSTPPPSSASASSTGLSLSFGPSAQLASCLKILEQAHRPMMHDGPFFVPRLHPSQGIRPVELGRLARHSG</sequence>
<keyword evidence="2" id="KW-1185">Reference proteome</keyword>
<dbReference type="EMBL" id="SGPL01000053">
    <property type="protein sequence ID" value="THH19150.1"/>
    <property type="molecule type" value="Genomic_DNA"/>
</dbReference>
<dbReference type="Proteomes" id="UP000310158">
    <property type="component" value="Unassembled WGS sequence"/>
</dbReference>
<organism evidence="1 2">
    <name type="scientific">Bondarzewia mesenterica</name>
    <dbReference type="NCBI Taxonomy" id="1095465"/>
    <lineage>
        <taxon>Eukaryota</taxon>
        <taxon>Fungi</taxon>
        <taxon>Dikarya</taxon>
        <taxon>Basidiomycota</taxon>
        <taxon>Agaricomycotina</taxon>
        <taxon>Agaricomycetes</taxon>
        <taxon>Russulales</taxon>
        <taxon>Bondarzewiaceae</taxon>
        <taxon>Bondarzewia</taxon>
    </lineage>
</organism>
<evidence type="ECO:0000313" key="2">
    <source>
        <dbReference type="Proteomes" id="UP000310158"/>
    </source>
</evidence>
<proteinExistence type="predicted"/>
<comment type="caution">
    <text evidence="1">The sequence shown here is derived from an EMBL/GenBank/DDBJ whole genome shotgun (WGS) entry which is preliminary data.</text>
</comment>
<accession>A0A4S4M8F6</accession>
<protein>
    <submittedName>
        <fullName evidence="1">Uncharacterized protein</fullName>
    </submittedName>
</protein>
<gene>
    <name evidence="1" type="ORF">EW146_g1932</name>
</gene>
<name>A0A4S4M8F6_9AGAM</name>
<dbReference type="AlphaFoldDB" id="A0A4S4M8F6"/>